<protein>
    <recommendedName>
        <fullName evidence="8">Mitochondrial import inner membrane translocase subunit Tim21</fullName>
    </recommendedName>
</protein>
<dbReference type="Gene3D" id="3.10.450.320">
    <property type="entry name" value="Mitochondrial import inner membrane translocase subunit Tim21"/>
    <property type="match status" value="1"/>
</dbReference>
<keyword evidence="3 8" id="KW-0812">Transmembrane</keyword>
<evidence type="ECO:0000256" key="3">
    <source>
        <dbReference type="ARBA" id="ARBA00022692"/>
    </source>
</evidence>
<reference evidence="11" key="1">
    <citation type="submission" date="2025-08" db="UniProtKB">
        <authorList>
            <consortium name="RefSeq"/>
        </authorList>
    </citation>
    <scope>IDENTIFICATION</scope>
    <source>
        <tissue evidence="11">Whole sample</tissue>
    </source>
</reference>
<feature type="compositionally biased region" description="Basic and acidic residues" evidence="9">
    <location>
        <begin position="48"/>
        <end position="69"/>
    </location>
</feature>
<organism evidence="10 11">
    <name type="scientific">Crassostrea virginica</name>
    <name type="common">Eastern oyster</name>
    <dbReference type="NCBI Taxonomy" id="6565"/>
    <lineage>
        <taxon>Eukaryota</taxon>
        <taxon>Metazoa</taxon>
        <taxon>Spiralia</taxon>
        <taxon>Lophotrochozoa</taxon>
        <taxon>Mollusca</taxon>
        <taxon>Bivalvia</taxon>
        <taxon>Autobranchia</taxon>
        <taxon>Pteriomorphia</taxon>
        <taxon>Ostreida</taxon>
        <taxon>Ostreoidea</taxon>
        <taxon>Ostreidae</taxon>
        <taxon>Crassostrea</taxon>
    </lineage>
</organism>
<dbReference type="AlphaFoldDB" id="A0A8B8ECB1"/>
<gene>
    <name evidence="11" type="primary">LOC111133250</name>
</gene>
<dbReference type="RefSeq" id="XP_022337161.1">
    <property type="nucleotide sequence ID" value="XM_022481453.1"/>
</dbReference>
<keyword evidence="10" id="KW-1185">Reference proteome</keyword>
<name>A0A8B8ECB1_CRAVI</name>
<dbReference type="PANTHER" id="PTHR13032:SF6">
    <property type="entry name" value="MITOCHONDRIAL IMPORT INNER MEMBRANE TRANSLOCASE SUBUNIT TIM21"/>
    <property type="match status" value="1"/>
</dbReference>
<sequence length="223" mass="25165">MMQSLKLLQTLTQCNSTRTVLFTGRLCAVDALNRKRYTLKPYSTQNQRESRKGSRDDSESKTGTELDVKRKSPYEGLSAGQKVVEAGKDLTYIGVIIVGGGLIGYVLYNLYQELFATDGATSVYSAAAEICKNDDRVINAMGEPIKVYGETDRRGRRRHVSHEEFMVNGAKHMRMKFYIQSPHKVGTVYAEVKQEPNAESEYVYLIVEMKGLPSKTIVIYDKR</sequence>
<keyword evidence="8" id="KW-0653">Protein transport</keyword>
<keyword evidence="6 8" id="KW-0496">Mitochondrion</keyword>
<keyword evidence="8" id="KW-0811">Translocation</keyword>
<comment type="subunit">
    <text evidence="8">Component of the TIM23 complex.</text>
</comment>
<proteinExistence type="inferred from homology"/>
<keyword evidence="4" id="KW-0809">Transit peptide</keyword>
<evidence type="ECO:0000256" key="9">
    <source>
        <dbReference type="SAM" id="MobiDB-lite"/>
    </source>
</evidence>
<feature type="transmembrane region" description="Helical" evidence="8">
    <location>
        <begin position="90"/>
        <end position="108"/>
    </location>
</feature>
<keyword evidence="8" id="KW-0813">Transport</keyword>
<dbReference type="OrthoDB" id="436405at2759"/>
<dbReference type="InterPro" id="IPR038552">
    <property type="entry name" value="Tim21_IMS_sf"/>
</dbReference>
<dbReference type="Pfam" id="PF08294">
    <property type="entry name" value="TIM21"/>
    <property type="match status" value="1"/>
</dbReference>
<comment type="subcellular location">
    <subcellularLocation>
        <location evidence="8">Mitochondrion inner membrane</location>
        <topology evidence="8">Single-pass membrane protein</topology>
    </subcellularLocation>
    <subcellularLocation>
        <location evidence="1">Mitochondrion membrane</location>
        <topology evidence="1">Single-pass membrane protein</topology>
    </subcellularLocation>
</comment>
<dbReference type="KEGG" id="cvn:111133250"/>
<evidence type="ECO:0000256" key="4">
    <source>
        <dbReference type="ARBA" id="ARBA00022946"/>
    </source>
</evidence>
<evidence type="ECO:0000256" key="8">
    <source>
        <dbReference type="RuleBase" id="RU367142"/>
    </source>
</evidence>
<evidence type="ECO:0000256" key="5">
    <source>
        <dbReference type="ARBA" id="ARBA00022989"/>
    </source>
</evidence>
<dbReference type="PANTHER" id="PTHR13032">
    <property type="entry name" value="MITOCHONDRIAL IMPORT INNER MEMBRANE TRANSLOCASE SUBUNIT TIM21"/>
    <property type="match status" value="1"/>
</dbReference>
<dbReference type="GO" id="GO:0030150">
    <property type="term" value="P:protein import into mitochondrial matrix"/>
    <property type="evidence" value="ECO:0007669"/>
    <property type="project" value="UniProtKB-UniRule"/>
</dbReference>
<dbReference type="Proteomes" id="UP000694844">
    <property type="component" value="Chromosome 5"/>
</dbReference>
<keyword evidence="7 8" id="KW-0472">Membrane</keyword>
<dbReference type="GeneID" id="111133250"/>
<evidence type="ECO:0000256" key="7">
    <source>
        <dbReference type="ARBA" id="ARBA00023136"/>
    </source>
</evidence>
<evidence type="ECO:0000313" key="10">
    <source>
        <dbReference type="Proteomes" id="UP000694844"/>
    </source>
</evidence>
<dbReference type="GO" id="GO:0005744">
    <property type="term" value="C:TIM23 mitochondrial import inner membrane translocase complex"/>
    <property type="evidence" value="ECO:0007669"/>
    <property type="project" value="UniProtKB-UniRule"/>
</dbReference>
<evidence type="ECO:0000313" key="11">
    <source>
        <dbReference type="RefSeq" id="XP_022337161.1"/>
    </source>
</evidence>
<feature type="region of interest" description="Disordered" evidence="9">
    <location>
        <begin position="40"/>
        <end position="69"/>
    </location>
</feature>
<evidence type="ECO:0000256" key="2">
    <source>
        <dbReference type="ARBA" id="ARBA00010867"/>
    </source>
</evidence>
<keyword evidence="5 8" id="KW-1133">Transmembrane helix</keyword>
<accession>A0A8B8ECB1</accession>
<comment type="similarity">
    <text evidence="2 8">Belongs to the TIM21 family.</text>
</comment>
<evidence type="ECO:0000256" key="6">
    <source>
        <dbReference type="ARBA" id="ARBA00023128"/>
    </source>
</evidence>
<evidence type="ECO:0000256" key="1">
    <source>
        <dbReference type="ARBA" id="ARBA00004304"/>
    </source>
</evidence>
<comment type="function">
    <text evidence="8">Essential component of the TIM23 complex, a complex that mediates the translocation of transit peptide-containing proteins across the mitochondrial inner membrane.</text>
</comment>
<dbReference type="InterPro" id="IPR013261">
    <property type="entry name" value="Tim21"/>
</dbReference>
<keyword evidence="8" id="KW-0999">Mitochondrion inner membrane</keyword>